<organism evidence="1 2">
    <name type="scientific">Caerostris extrusa</name>
    <name type="common">Bark spider</name>
    <name type="synonym">Caerostris bankana</name>
    <dbReference type="NCBI Taxonomy" id="172846"/>
    <lineage>
        <taxon>Eukaryota</taxon>
        <taxon>Metazoa</taxon>
        <taxon>Ecdysozoa</taxon>
        <taxon>Arthropoda</taxon>
        <taxon>Chelicerata</taxon>
        <taxon>Arachnida</taxon>
        <taxon>Araneae</taxon>
        <taxon>Araneomorphae</taxon>
        <taxon>Entelegynae</taxon>
        <taxon>Araneoidea</taxon>
        <taxon>Araneidae</taxon>
        <taxon>Caerostris</taxon>
    </lineage>
</organism>
<proteinExistence type="predicted"/>
<dbReference type="EMBL" id="BPLR01008928">
    <property type="protein sequence ID" value="GIY28290.1"/>
    <property type="molecule type" value="Genomic_DNA"/>
</dbReference>
<comment type="caution">
    <text evidence="1">The sequence shown here is derived from an EMBL/GenBank/DDBJ whole genome shotgun (WGS) entry which is preliminary data.</text>
</comment>
<keyword evidence="2" id="KW-1185">Reference proteome</keyword>
<protein>
    <submittedName>
        <fullName evidence="1">Uncharacterized protein</fullName>
    </submittedName>
</protein>
<dbReference type="Proteomes" id="UP001054945">
    <property type="component" value="Unassembled WGS sequence"/>
</dbReference>
<dbReference type="AlphaFoldDB" id="A0AAV4S2I7"/>
<name>A0AAV4S2I7_CAEEX</name>
<gene>
    <name evidence="1" type="ORF">CEXT_332961</name>
</gene>
<evidence type="ECO:0000313" key="1">
    <source>
        <dbReference type="EMBL" id="GIY28290.1"/>
    </source>
</evidence>
<evidence type="ECO:0000313" key="2">
    <source>
        <dbReference type="Proteomes" id="UP001054945"/>
    </source>
</evidence>
<sequence length="107" mass="12399">MRGPGLSRLVWLDHAKNKCFPCLKYENAIDEQIAEIELPSNGKSLHLNRLYLLSRQRERERGRSKIYGLLVFRCRRFNSRPGVAVTFNSGHFLFLKGLLAPNYKPLP</sequence>
<reference evidence="1 2" key="1">
    <citation type="submission" date="2021-06" db="EMBL/GenBank/DDBJ databases">
        <title>Caerostris extrusa draft genome.</title>
        <authorList>
            <person name="Kono N."/>
            <person name="Arakawa K."/>
        </authorList>
    </citation>
    <scope>NUCLEOTIDE SEQUENCE [LARGE SCALE GENOMIC DNA]</scope>
</reference>
<accession>A0AAV4S2I7</accession>